<dbReference type="Gene3D" id="3.40.630.10">
    <property type="entry name" value="Zn peptidases"/>
    <property type="match status" value="1"/>
</dbReference>
<protein>
    <submittedName>
        <fullName evidence="3">Glutamate carboxypeptidase 2-like</fullName>
    </submittedName>
</protein>
<dbReference type="InParanoid" id="A0A1S3J9X2"/>
<dbReference type="Proteomes" id="UP000085678">
    <property type="component" value="Unplaced"/>
</dbReference>
<accession>A0A1S3J9X2</accession>
<dbReference type="SUPFAM" id="SSF52025">
    <property type="entry name" value="PA domain"/>
    <property type="match status" value="1"/>
</dbReference>
<dbReference type="SUPFAM" id="SSF53187">
    <property type="entry name" value="Zn-dependent exopeptidases"/>
    <property type="match status" value="1"/>
</dbReference>
<dbReference type="Gene3D" id="3.50.30.30">
    <property type="match status" value="1"/>
</dbReference>
<dbReference type="GO" id="GO:0004180">
    <property type="term" value="F:carboxypeptidase activity"/>
    <property type="evidence" value="ECO:0007669"/>
    <property type="project" value="TreeGrafter"/>
</dbReference>
<dbReference type="AlphaFoldDB" id="A0A1S3J9X2"/>
<keyword evidence="1" id="KW-0472">Membrane</keyword>
<gene>
    <name evidence="3" type="primary">LOC106171407</name>
</gene>
<evidence type="ECO:0000256" key="1">
    <source>
        <dbReference type="SAM" id="Phobius"/>
    </source>
</evidence>
<feature type="transmembrane region" description="Helical" evidence="1">
    <location>
        <begin position="32"/>
        <end position="53"/>
    </location>
</feature>
<evidence type="ECO:0000313" key="2">
    <source>
        <dbReference type="Proteomes" id="UP000085678"/>
    </source>
</evidence>
<dbReference type="GeneID" id="106171407"/>
<keyword evidence="1" id="KW-1133">Transmembrane helix</keyword>
<sequence>MARYVTYALNHEWHSYDMFLSASPGNGAIKKVIIAFVFALLMGALIGVLVAHVSHTEICSAQDRALANVLKTLIKERDSDARDRLLKAIDPGHIEYFQRHFGNATSPQELAEDAKKWWLDFGLDMAEVFTHNQLDEEEYQETEITVQYSNGVVLFRNQNILKVESDATKKLPAGLVEGDLIFANFGQRDDYQYLLDNLTHLRLEGKIAVVKEGKLSVEEKVHQAVAVHIRGLILYPKTHINTSALTNSNEALPPEDTPATGIDHLGHTLEIPVLTLSHQQADVFTGHMGGYPVPHMWLKDAVSHVGPGFRGTWAGSHVHLNVRDKRKEDSKLYAVVGKIRGSIEPDQYVLLYAHQHVVNVSLPYGSTMLTELARIYGKVMQSGWRPRRTLLFCLFNNGTGEEMESVLGRLGLQQENIVAVVNCNFPQQGYNNTKEQLYASAYPMYRSTLLEASQDMGHPPVTISPCRHQASRSQHIDIRRVAQLWYGDEDQCQGWHSPPVRSGEEKFQTRNNQMFQEIATIYANYSWKFADSMYLPYNVSEWTVDILNAVSVAVNRYKKDMQSTELLDEVEQITYEIHNMSARFASVYEKLDKRNPVVSREVNGRLLFLLSLNVDPGNLTHTNGCSSQNNTTCDWNAVMSESPSLPGLDVIMCNWNKEKTSPKPIARQWRTIRKYLYELRGNLLSVENVLGELLAVERTAVELSHKHTTHGPHK</sequence>
<name>A0A1S3J9X2_LINAN</name>
<dbReference type="InterPro" id="IPR046450">
    <property type="entry name" value="PA_dom_sf"/>
</dbReference>
<dbReference type="RefSeq" id="XP_013407200.1">
    <property type="nucleotide sequence ID" value="XM_013551746.1"/>
</dbReference>
<dbReference type="InterPro" id="IPR039373">
    <property type="entry name" value="Peptidase_M28B"/>
</dbReference>
<evidence type="ECO:0000313" key="3">
    <source>
        <dbReference type="RefSeq" id="XP_013407200.1"/>
    </source>
</evidence>
<dbReference type="PANTHER" id="PTHR10404">
    <property type="entry name" value="N-ACETYLATED-ALPHA-LINKED ACIDIC DIPEPTIDASE"/>
    <property type="match status" value="1"/>
</dbReference>
<dbReference type="OrthoDB" id="5841748at2759"/>
<dbReference type="STRING" id="7574.A0A1S3J9X2"/>
<dbReference type="KEGG" id="lak:106171407"/>
<keyword evidence="1" id="KW-0812">Transmembrane</keyword>
<dbReference type="PANTHER" id="PTHR10404:SF46">
    <property type="entry name" value="VACUOLAR PROTEIN SORTING-ASSOCIATED PROTEIN 70"/>
    <property type="match status" value="1"/>
</dbReference>
<organism evidence="2 3">
    <name type="scientific">Lingula anatina</name>
    <name type="common">Brachiopod</name>
    <name type="synonym">Lingula unguis</name>
    <dbReference type="NCBI Taxonomy" id="7574"/>
    <lineage>
        <taxon>Eukaryota</taxon>
        <taxon>Metazoa</taxon>
        <taxon>Spiralia</taxon>
        <taxon>Lophotrochozoa</taxon>
        <taxon>Brachiopoda</taxon>
        <taxon>Linguliformea</taxon>
        <taxon>Lingulata</taxon>
        <taxon>Lingulida</taxon>
        <taxon>Linguloidea</taxon>
        <taxon>Lingulidae</taxon>
        <taxon>Lingula</taxon>
    </lineage>
</organism>
<proteinExistence type="predicted"/>
<reference evidence="3" key="1">
    <citation type="submission" date="2025-08" db="UniProtKB">
        <authorList>
            <consortium name="RefSeq"/>
        </authorList>
    </citation>
    <scope>IDENTIFICATION</scope>
    <source>
        <tissue evidence="3">Gonads</tissue>
    </source>
</reference>
<keyword evidence="2" id="KW-1185">Reference proteome</keyword>